<dbReference type="OrthoDB" id="3800077at2759"/>
<reference evidence="1" key="1">
    <citation type="submission" date="2022-10" db="EMBL/GenBank/DDBJ databases">
        <title>Tapping the CABI collections for fungal endophytes: first genome assemblies for Collariella, Neodidymelliopsis, Ascochyta clinopodiicola, Didymella pomorum, Didymosphaeria variabile, Neocosmospora piperis and Neocucurbitaria cava.</title>
        <authorList>
            <person name="Hill R."/>
        </authorList>
    </citation>
    <scope>NUCLEOTIDE SEQUENCE</scope>
    <source>
        <strain evidence="1">IMI 356814</strain>
    </source>
</reference>
<dbReference type="SUPFAM" id="SSF89372">
    <property type="entry name" value="Fucose-specific lectin"/>
    <property type="match status" value="1"/>
</dbReference>
<dbReference type="Proteomes" id="UP001140560">
    <property type="component" value="Unassembled WGS sequence"/>
</dbReference>
<dbReference type="Gene3D" id="2.120.10.70">
    <property type="entry name" value="Fucose-specific lectin"/>
    <property type="match status" value="1"/>
</dbReference>
<organism evidence="1 2">
    <name type="scientific">Neocucurbitaria cava</name>
    <dbReference type="NCBI Taxonomy" id="798079"/>
    <lineage>
        <taxon>Eukaryota</taxon>
        <taxon>Fungi</taxon>
        <taxon>Dikarya</taxon>
        <taxon>Ascomycota</taxon>
        <taxon>Pezizomycotina</taxon>
        <taxon>Dothideomycetes</taxon>
        <taxon>Pleosporomycetidae</taxon>
        <taxon>Pleosporales</taxon>
        <taxon>Pleosporineae</taxon>
        <taxon>Cucurbitariaceae</taxon>
        <taxon>Neocucurbitaria</taxon>
    </lineage>
</organism>
<name>A0A9W8Y8Q9_9PLEO</name>
<dbReference type="EMBL" id="JAPEUY010000008">
    <property type="protein sequence ID" value="KAJ4370445.1"/>
    <property type="molecule type" value="Genomic_DNA"/>
</dbReference>
<keyword evidence="2" id="KW-1185">Reference proteome</keyword>
<evidence type="ECO:0008006" key="3">
    <source>
        <dbReference type="Google" id="ProtNLM"/>
    </source>
</evidence>
<sequence>MANREGYLSRAAYNSSTGNWTRVTNFVNAKARTPIAAATANFEYYAGQKAYSFPAGDHEASVVYLDGQNYLNEWVFADPGDELGYAGSLTKQKEIAHETTQLGFYWPQLVYQGLSGEVRTESFECHHKDQCWNQRVLDTAAPSNGTQLVEIPAGNNLSSTALFYQEENGRFDYYTENGNEEVHLLQNAIFSDLIPTNASIASFSTTRSDDPADESLKIYLLWQDINGTIQMSWTDSDDGWKGPVTHPAFAGADKDTALTCLTGPTFPGFPLQPGNELSRCYFQTGLALREVSFDGESWDVVGVVPIDY</sequence>
<protein>
    <recommendedName>
        <fullName evidence="3">Fucose-specific lectin</fullName>
    </recommendedName>
</protein>
<proteinExistence type="predicted"/>
<gene>
    <name evidence="1" type="ORF">N0V83_004963</name>
</gene>
<dbReference type="AlphaFoldDB" id="A0A9W8Y8Q9"/>
<accession>A0A9W8Y8Q9</accession>
<evidence type="ECO:0000313" key="1">
    <source>
        <dbReference type="EMBL" id="KAJ4370445.1"/>
    </source>
</evidence>
<evidence type="ECO:0000313" key="2">
    <source>
        <dbReference type="Proteomes" id="UP001140560"/>
    </source>
</evidence>
<comment type="caution">
    <text evidence="1">The sequence shown here is derived from an EMBL/GenBank/DDBJ whole genome shotgun (WGS) entry which is preliminary data.</text>
</comment>